<proteinExistence type="predicted"/>
<evidence type="ECO:0000256" key="4">
    <source>
        <dbReference type="SAM" id="MobiDB-lite"/>
    </source>
</evidence>
<keyword evidence="2" id="KW-0808">Transferase</keyword>
<dbReference type="SUPFAM" id="SSF53335">
    <property type="entry name" value="S-adenosyl-L-methionine-dependent methyltransferases"/>
    <property type="match status" value="1"/>
</dbReference>
<dbReference type="Gene3D" id="3.40.50.150">
    <property type="entry name" value="Vaccinia Virus protein VP39"/>
    <property type="match status" value="1"/>
</dbReference>
<evidence type="ECO:0000256" key="3">
    <source>
        <dbReference type="ARBA" id="ARBA00022691"/>
    </source>
</evidence>
<dbReference type="Proteomes" id="UP000198362">
    <property type="component" value="Unassembled WGS sequence"/>
</dbReference>
<keyword evidence="1 6" id="KW-0489">Methyltransferase</keyword>
<dbReference type="InterPro" id="IPR041698">
    <property type="entry name" value="Methyltransf_25"/>
</dbReference>
<feature type="domain" description="Methyltransferase" evidence="5">
    <location>
        <begin position="81"/>
        <end position="170"/>
    </location>
</feature>
<dbReference type="EMBL" id="FZPH01000004">
    <property type="protein sequence ID" value="SNT30071.1"/>
    <property type="molecule type" value="Genomic_DNA"/>
</dbReference>
<protein>
    <submittedName>
        <fullName evidence="6">Ubiquinone/menaquinone biosynthesis C-methylase UbiE</fullName>
    </submittedName>
</protein>
<dbReference type="CDD" id="cd02440">
    <property type="entry name" value="AdoMet_MTases"/>
    <property type="match status" value="1"/>
</dbReference>
<accession>A0A239LHW9</accession>
<dbReference type="InterPro" id="IPR029063">
    <property type="entry name" value="SAM-dependent_MTases_sf"/>
</dbReference>
<keyword evidence="7" id="KW-1185">Reference proteome</keyword>
<keyword evidence="6" id="KW-0830">Ubiquinone</keyword>
<reference evidence="6 7" key="1">
    <citation type="submission" date="2017-06" db="EMBL/GenBank/DDBJ databases">
        <authorList>
            <person name="Kim H.J."/>
            <person name="Triplett B.A."/>
        </authorList>
    </citation>
    <scope>NUCLEOTIDE SEQUENCE [LARGE SCALE GENOMIC DNA]</scope>
    <source>
        <strain evidence="6 7">CGMCC 4.5593</strain>
    </source>
</reference>
<evidence type="ECO:0000259" key="5">
    <source>
        <dbReference type="Pfam" id="PF13649"/>
    </source>
</evidence>
<dbReference type="Gene3D" id="2.20.130.10">
    <property type="entry name" value="CAC2371-like domains"/>
    <property type="match status" value="1"/>
</dbReference>
<organism evidence="6 7">
    <name type="scientific">Asanoa hainanensis</name>
    <dbReference type="NCBI Taxonomy" id="560556"/>
    <lineage>
        <taxon>Bacteria</taxon>
        <taxon>Bacillati</taxon>
        <taxon>Actinomycetota</taxon>
        <taxon>Actinomycetes</taxon>
        <taxon>Micromonosporales</taxon>
        <taxon>Micromonosporaceae</taxon>
        <taxon>Asanoa</taxon>
    </lineage>
</organism>
<dbReference type="AlphaFoldDB" id="A0A239LHW9"/>
<dbReference type="PANTHER" id="PTHR43464">
    <property type="entry name" value="METHYLTRANSFERASE"/>
    <property type="match status" value="1"/>
</dbReference>
<name>A0A239LHW9_9ACTN</name>
<evidence type="ECO:0000256" key="1">
    <source>
        <dbReference type="ARBA" id="ARBA00022603"/>
    </source>
</evidence>
<evidence type="ECO:0000256" key="2">
    <source>
        <dbReference type="ARBA" id="ARBA00022679"/>
    </source>
</evidence>
<keyword evidence="3" id="KW-0949">S-adenosyl-L-methionine</keyword>
<gene>
    <name evidence="6" type="ORF">SAMN05421812_104347</name>
</gene>
<evidence type="ECO:0000313" key="7">
    <source>
        <dbReference type="Proteomes" id="UP000198362"/>
    </source>
</evidence>
<dbReference type="PANTHER" id="PTHR43464:SF19">
    <property type="entry name" value="UBIQUINONE BIOSYNTHESIS O-METHYLTRANSFERASE, MITOCHONDRIAL"/>
    <property type="match status" value="1"/>
</dbReference>
<dbReference type="OrthoDB" id="189743at2"/>
<dbReference type="GO" id="GO:0032259">
    <property type="term" value="P:methylation"/>
    <property type="evidence" value="ECO:0007669"/>
    <property type="project" value="UniProtKB-KW"/>
</dbReference>
<dbReference type="Pfam" id="PF13649">
    <property type="entry name" value="Methyltransf_25"/>
    <property type="match status" value="1"/>
</dbReference>
<dbReference type="GO" id="GO:0008168">
    <property type="term" value="F:methyltransferase activity"/>
    <property type="evidence" value="ECO:0007669"/>
    <property type="project" value="UniProtKB-KW"/>
</dbReference>
<evidence type="ECO:0000313" key="6">
    <source>
        <dbReference type="EMBL" id="SNT30071.1"/>
    </source>
</evidence>
<feature type="region of interest" description="Disordered" evidence="4">
    <location>
        <begin position="1"/>
        <end position="39"/>
    </location>
</feature>
<sequence length="284" mass="31452">MRTLAEPPGTCQLGVPRARRSDQPDKPGTPKTRRHSNDNWGVSGHRFYQDLAPWWPLISRVDDYAAEAGFAATLLRDANTVLELGSGGGHNAVHLKEHFALTLVDLEPDMLAESRKINPELTHIQGDMRTVRLGEQFDAVFVHDAIDYMTTEAHLRQALETAFVHTKPGGSALFVPDATAESFRPETDHGGVDGADGRAARYLSWSYDPDPDDTTTLTEYAFLLRDADGRTTAVHETHETGLYPTATWLRLLRETGFVARAVIEETDEDRPPRTLLVGLSPDGR</sequence>